<keyword evidence="8 14" id="KW-0496">Mitochondrion</keyword>
<dbReference type="GO" id="GO:0016031">
    <property type="term" value="P:tRNA import into mitochondrion"/>
    <property type="evidence" value="ECO:0007669"/>
    <property type="project" value="TreeGrafter"/>
</dbReference>
<keyword evidence="18" id="KW-1185">Reference proteome</keyword>
<evidence type="ECO:0000256" key="11">
    <source>
        <dbReference type="ARBA" id="ARBA00068548"/>
    </source>
</evidence>
<keyword evidence="15" id="KW-0175">Coiled coil</keyword>
<evidence type="ECO:0000256" key="14">
    <source>
        <dbReference type="PIRNR" id="PIRNR037707"/>
    </source>
</evidence>
<evidence type="ECO:0000313" key="17">
    <source>
        <dbReference type="EMBL" id="KAK0643674.1"/>
    </source>
</evidence>
<keyword evidence="7 16" id="KW-1133">Transmembrane helix</keyword>
<dbReference type="Pfam" id="PF02064">
    <property type="entry name" value="MAS20"/>
    <property type="match status" value="1"/>
</dbReference>
<dbReference type="InterPro" id="IPR002056">
    <property type="entry name" value="MAS20"/>
</dbReference>
<evidence type="ECO:0000256" key="6">
    <source>
        <dbReference type="ARBA" id="ARBA00022927"/>
    </source>
</evidence>
<evidence type="ECO:0000256" key="12">
    <source>
        <dbReference type="ARBA" id="ARBA00073975"/>
    </source>
</evidence>
<keyword evidence="4 16" id="KW-0812">Transmembrane</keyword>
<sequence length="177" mass="19261">MAETRTIATATVAAIATGVLVYFDYRRRNQAEFRRALRRNEKKQARAEKDQAVAAQEAQRHAIKRAVDDAKAEGFPTDPDGKEAYFLEQVQNGELLGADPAKIVEAALAFYKALKVYPTPNDLINIYDKTVAKPILDVLAEMIAYDGTVKIGGYTGGPAVDVADLMREMGVAGVGLD</sequence>
<keyword evidence="9 14" id="KW-0472">Membrane</keyword>
<dbReference type="Proteomes" id="UP001174936">
    <property type="component" value="Unassembled WGS sequence"/>
</dbReference>
<evidence type="ECO:0000256" key="8">
    <source>
        <dbReference type="ARBA" id="ARBA00023128"/>
    </source>
</evidence>
<gene>
    <name evidence="17" type="ORF">B0T16DRAFT_392158</name>
</gene>
<reference evidence="17" key="1">
    <citation type="submission" date="2023-06" db="EMBL/GenBank/DDBJ databases">
        <title>Genome-scale phylogeny and comparative genomics of the fungal order Sordariales.</title>
        <authorList>
            <consortium name="Lawrence Berkeley National Laboratory"/>
            <person name="Hensen N."/>
            <person name="Bonometti L."/>
            <person name="Westerberg I."/>
            <person name="Brannstrom I.O."/>
            <person name="Guillou S."/>
            <person name="Cros-Aarteil S."/>
            <person name="Calhoun S."/>
            <person name="Haridas S."/>
            <person name="Kuo A."/>
            <person name="Mondo S."/>
            <person name="Pangilinan J."/>
            <person name="Riley R."/>
            <person name="Labutti K."/>
            <person name="Andreopoulos B."/>
            <person name="Lipzen A."/>
            <person name="Chen C."/>
            <person name="Yanf M."/>
            <person name="Daum C."/>
            <person name="Ng V."/>
            <person name="Clum A."/>
            <person name="Steindorff A."/>
            <person name="Ohm R."/>
            <person name="Martin F."/>
            <person name="Silar P."/>
            <person name="Natvig D."/>
            <person name="Lalanne C."/>
            <person name="Gautier V."/>
            <person name="Ament-Velasquez S.L."/>
            <person name="Kruys A."/>
            <person name="Hutchinson M.I."/>
            <person name="Powell A.J."/>
            <person name="Barry K."/>
            <person name="Miller A.N."/>
            <person name="Grigoriev I.V."/>
            <person name="Debuchy R."/>
            <person name="Gladieux P."/>
            <person name="Thoren M.H."/>
            <person name="Johannesson H."/>
        </authorList>
    </citation>
    <scope>NUCLEOTIDE SEQUENCE</scope>
    <source>
        <strain evidence="17">SMH2532-1</strain>
    </source>
</reference>
<dbReference type="SUPFAM" id="SSF47157">
    <property type="entry name" value="Mitochondrial import receptor subunit Tom20"/>
    <property type="match status" value="1"/>
</dbReference>
<dbReference type="EMBL" id="JAULSV010000005">
    <property type="protein sequence ID" value="KAK0643674.1"/>
    <property type="molecule type" value="Genomic_DNA"/>
</dbReference>
<evidence type="ECO:0000256" key="10">
    <source>
        <dbReference type="ARBA" id="ARBA00042705"/>
    </source>
</evidence>
<dbReference type="GO" id="GO:0008320">
    <property type="term" value="F:protein transmembrane transporter activity"/>
    <property type="evidence" value="ECO:0007669"/>
    <property type="project" value="TreeGrafter"/>
</dbReference>
<comment type="subcellular location">
    <subcellularLocation>
        <location evidence="1">Mitochondrion outer membrane</location>
        <topology evidence="1">Single-pass membrane protein</topology>
    </subcellularLocation>
</comment>
<feature type="coiled-coil region" evidence="15">
    <location>
        <begin position="38"/>
        <end position="73"/>
    </location>
</feature>
<evidence type="ECO:0000256" key="3">
    <source>
        <dbReference type="ARBA" id="ARBA00022448"/>
    </source>
</evidence>
<keyword evidence="5 14" id="KW-1000">Mitochondrion outer membrane</keyword>
<evidence type="ECO:0000256" key="1">
    <source>
        <dbReference type="ARBA" id="ARBA00004572"/>
    </source>
</evidence>
<evidence type="ECO:0000256" key="13">
    <source>
        <dbReference type="ARBA" id="ARBA00080405"/>
    </source>
</evidence>
<evidence type="ECO:0000256" key="16">
    <source>
        <dbReference type="SAM" id="Phobius"/>
    </source>
</evidence>
<organism evidence="17 18">
    <name type="scientific">Cercophora newfieldiana</name>
    <dbReference type="NCBI Taxonomy" id="92897"/>
    <lineage>
        <taxon>Eukaryota</taxon>
        <taxon>Fungi</taxon>
        <taxon>Dikarya</taxon>
        <taxon>Ascomycota</taxon>
        <taxon>Pezizomycotina</taxon>
        <taxon>Sordariomycetes</taxon>
        <taxon>Sordariomycetidae</taxon>
        <taxon>Sordariales</taxon>
        <taxon>Lasiosphaeriaceae</taxon>
        <taxon>Cercophora</taxon>
    </lineage>
</organism>
<dbReference type="Gene3D" id="1.20.960.10">
    <property type="entry name" value="Mitochondrial outer membrane translocase complex, subunit Tom20 domain"/>
    <property type="match status" value="1"/>
</dbReference>
<keyword evidence="6" id="KW-0653">Protein transport</keyword>
<feature type="transmembrane region" description="Helical" evidence="16">
    <location>
        <begin position="6"/>
        <end position="25"/>
    </location>
</feature>
<evidence type="ECO:0000256" key="5">
    <source>
        <dbReference type="ARBA" id="ARBA00022787"/>
    </source>
</evidence>
<evidence type="ECO:0000256" key="4">
    <source>
        <dbReference type="ARBA" id="ARBA00022692"/>
    </source>
</evidence>
<evidence type="ECO:0000256" key="9">
    <source>
        <dbReference type="ARBA" id="ARBA00023136"/>
    </source>
</evidence>
<comment type="caution">
    <text evidence="17">The sequence shown here is derived from an EMBL/GenBank/DDBJ whole genome shotgun (WGS) entry which is preliminary data.</text>
</comment>
<dbReference type="PIRSF" id="PIRSF037707">
    <property type="entry name" value="MAS20_rcpt"/>
    <property type="match status" value="1"/>
</dbReference>
<dbReference type="InterPro" id="IPR023392">
    <property type="entry name" value="Tom20_dom_sf"/>
</dbReference>
<keyword evidence="3" id="KW-0813">Transport</keyword>
<dbReference type="FunFam" id="1.20.960.10:FF:000002">
    <property type="entry name" value="Mitochondrial import receptor subunit TOM20"/>
    <property type="match status" value="1"/>
</dbReference>
<name>A0AA39Y0T8_9PEZI</name>
<evidence type="ECO:0000256" key="15">
    <source>
        <dbReference type="SAM" id="Coils"/>
    </source>
</evidence>
<evidence type="ECO:0000256" key="7">
    <source>
        <dbReference type="ARBA" id="ARBA00022989"/>
    </source>
</evidence>
<comment type="similarity">
    <text evidence="2 14">Belongs to the Tom20 family.</text>
</comment>
<dbReference type="GO" id="GO:0005742">
    <property type="term" value="C:mitochondrial outer membrane translocase complex"/>
    <property type="evidence" value="ECO:0007669"/>
    <property type="project" value="UniProtKB-UniRule"/>
</dbReference>
<dbReference type="GO" id="GO:0006886">
    <property type="term" value="P:intracellular protein transport"/>
    <property type="evidence" value="ECO:0007669"/>
    <property type="project" value="InterPro"/>
</dbReference>
<evidence type="ECO:0000313" key="18">
    <source>
        <dbReference type="Proteomes" id="UP001174936"/>
    </source>
</evidence>
<dbReference type="GO" id="GO:0006605">
    <property type="term" value="P:protein targeting"/>
    <property type="evidence" value="ECO:0007669"/>
    <property type="project" value="InterPro"/>
</dbReference>
<dbReference type="GO" id="GO:0030943">
    <property type="term" value="F:mitochondrion targeting sequence binding"/>
    <property type="evidence" value="ECO:0007669"/>
    <property type="project" value="TreeGrafter"/>
</dbReference>
<dbReference type="AlphaFoldDB" id="A0AA39Y0T8"/>
<dbReference type="PANTHER" id="PTHR12430">
    <property type="entry name" value="MITOCHONDRIAL IMPORT RECEPTOR SUBUNIT TOM20"/>
    <property type="match status" value="1"/>
</dbReference>
<dbReference type="PANTHER" id="PTHR12430:SF0">
    <property type="entry name" value="TRANSLOCASE OF OUTER MITOCHONDRIAL MEMBRANE 20"/>
    <property type="match status" value="1"/>
</dbReference>
<protein>
    <recommendedName>
        <fullName evidence="11">Mitochondrial import receptor subunit TOM20</fullName>
    </recommendedName>
    <alternativeName>
        <fullName evidence="10">Mitochondrial 20 kDa outer membrane protein</fullName>
    </alternativeName>
    <alternativeName>
        <fullName evidence="12">Mitochondrial import receptor subunit tom20</fullName>
    </alternativeName>
    <alternativeName>
        <fullName evidence="13">Translocase of outer membrane 20 kDa subunit</fullName>
    </alternativeName>
</protein>
<dbReference type="PRINTS" id="PR00351">
    <property type="entry name" value="OM20RECEPTOR"/>
</dbReference>
<evidence type="ECO:0000256" key="2">
    <source>
        <dbReference type="ARBA" id="ARBA00005792"/>
    </source>
</evidence>
<dbReference type="NCBIfam" id="TIGR00985">
    <property type="entry name" value="3a0801s04tom"/>
    <property type="match status" value="1"/>
</dbReference>
<dbReference type="GO" id="GO:0030150">
    <property type="term" value="P:protein import into mitochondrial matrix"/>
    <property type="evidence" value="ECO:0007669"/>
    <property type="project" value="TreeGrafter"/>
</dbReference>
<accession>A0AA39Y0T8</accession>
<proteinExistence type="inferred from homology"/>